<keyword evidence="8" id="KW-0784">Thiamine biosynthesis</keyword>
<dbReference type="InterPro" id="IPR029056">
    <property type="entry name" value="Ribokinase-like"/>
</dbReference>
<dbReference type="GO" id="GO:0005829">
    <property type="term" value="C:cytosol"/>
    <property type="evidence" value="ECO:0007669"/>
    <property type="project" value="TreeGrafter"/>
</dbReference>
<evidence type="ECO:0000256" key="4">
    <source>
        <dbReference type="ARBA" id="ARBA00009879"/>
    </source>
</evidence>
<evidence type="ECO:0000256" key="9">
    <source>
        <dbReference type="ARBA" id="ARBA00037917"/>
    </source>
</evidence>
<dbReference type="GO" id="GO:0008972">
    <property type="term" value="F:phosphomethylpyrimidine kinase activity"/>
    <property type="evidence" value="ECO:0007669"/>
    <property type="project" value="UniProtKB-EC"/>
</dbReference>
<dbReference type="AlphaFoldDB" id="C7XWB9"/>
<dbReference type="EC" id="2.7.4.7" evidence="6"/>
<evidence type="ECO:0000313" key="13">
    <source>
        <dbReference type="EMBL" id="EEU30179.1"/>
    </source>
</evidence>
<evidence type="ECO:0000256" key="11">
    <source>
        <dbReference type="ARBA" id="ARBA00043176"/>
    </source>
</evidence>
<comment type="catalytic activity">
    <reaction evidence="2">
        <text>4-amino-2-methyl-5-(phosphooxymethyl)pyrimidine + ATP = 4-amino-2-methyl-5-(diphosphooxymethyl)pyrimidine + ADP</text>
        <dbReference type="Rhea" id="RHEA:19893"/>
        <dbReference type="ChEBI" id="CHEBI:30616"/>
        <dbReference type="ChEBI" id="CHEBI:57841"/>
        <dbReference type="ChEBI" id="CHEBI:58354"/>
        <dbReference type="ChEBI" id="CHEBI:456216"/>
        <dbReference type="EC" id="2.7.4.7"/>
    </reaction>
</comment>
<dbReference type="InterPro" id="IPR013749">
    <property type="entry name" value="PM/HMP-P_kinase-1"/>
</dbReference>
<comment type="similarity">
    <text evidence="4">Belongs to the ThiD family.</text>
</comment>
<comment type="catalytic activity">
    <reaction evidence="1">
        <text>4-amino-5-hydroxymethyl-2-methylpyrimidine + ATP = 4-amino-2-methyl-5-(phosphooxymethyl)pyrimidine + ADP + H(+)</text>
        <dbReference type="Rhea" id="RHEA:23096"/>
        <dbReference type="ChEBI" id="CHEBI:15378"/>
        <dbReference type="ChEBI" id="CHEBI:16892"/>
        <dbReference type="ChEBI" id="CHEBI:30616"/>
        <dbReference type="ChEBI" id="CHEBI:58354"/>
        <dbReference type="ChEBI" id="CHEBI:456216"/>
        <dbReference type="EC" id="2.7.1.49"/>
    </reaction>
</comment>
<reference evidence="13 14" key="1">
    <citation type="submission" date="2009-06" db="EMBL/GenBank/DDBJ databases">
        <title>The Genome Sequence of Lactobacillus coleohominis strain 101-4-CHN.</title>
        <authorList>
            <consortium name="The Broad Institute Genome Sequencing Platform"/>
            <person name="Ward D."/>
            <person name="Young S.K."/>
            <person name="Zeng Q."/>
            <person name="Koehrsen M."/>
            <person name="Alvarado L."/>
            <person name="Berlin A."/>
            <person name="Borenstein D."/>
            <person name="Chen Z."/>
            <person name="Engels R."/>
            <person name="Freedman E."/>
            <person name="Gellesch M."/>
            <person name="Goldberg J."/>
            <person name="Griggs A."/>
            <person name="Gujja S."/>
            <person name="Heiman D."/>
            <person name="Hepburn T."/>
            <person name="Howarth C."/>
            <person name="Jen D."/>
            <person name="Larson L."/>
            <person name="Lewis B."/>
            <person name="Mehta T."/>
            <person name="Park D."/>
            <person name="Pearson M."/>
            <person name="Roberts A."/>
            <person name="Saif S."/>
            <person name="Shea T."/>
            <person name="Shenoy N."/>
            <person name="Sisk P."/>
            <person name="Stolte C."/>
            <person name="Sykes S."/>
            <person name="Walk T."/>
            <person name="White J."/>
            <person name="Yandava C."/>
            <person name="Liu Y."/>
            <person name="Xu Q."/>
            <person name="Lander E."/>
            <person name="Nusbaum C."/>
            <person name="Galagan J."/>
            <person name="Birren B."/>
        </authorList>
    </citation>
    <scope>NUCLEOTIDE SEQUENCE [LARGE SCALE GENOMIC DNA]</scope>
    <source>
        <strain evidence="13 14">101-4-CHN</strain>
    </source>
</reference>
<name>C7XWB9_9LACO</name>
<dbReference type="CDD" id="cd01169">
    <property type="entry name" value="HMPP_kinase"/>
    <property type="match status" value="1"/>
</dbReference>
<gene>
    <name evidence="13" type="primary">thiD</name>
    <name evidence="13" type="ORF">HMPREF0501_01184</name>
</gene>
<evidence type="ECO:0000256" key="10">
    <source>
        <dbReference type="ARBA" id="ARBA00042102"/>
    </source>
</evidence>
<dbReference type="EMBL" id="GG698804">
    <property type="protein sequence ID" value="EEU30179.1"/>
    <property type="molecule type" value="Genomic_DNA"/>
</dbReference>
<evidence type="ECO:0000256" key="3">
    <source>
        <dbReference type="ARBA" id="ARBA00004769"/>
    </source>
</evidence>
<sequence>MKQALTIAGFDSNGSAGLAADLHSFYAAGIYGHGVLTGVVAENATTITASTTMSPSFIKEEFDDLAEFHITAAKTGMLANSDIIKTVADCYSKATFGPLVVDPVIITKRHNRLLSNDAFANFCHQLIPLATVLTPNFTEAEELLNHDFNNQDDIITGAHQLQAMGAQNVVIKGSHDHNQPLIHNYVLLADGTDFWMDNRFVKTNKVNGAGDSFSAIITAELAKGQPVAKAIKRANQFVDVAIHHPLAVGQNFGPINHWAGEKSFTNDSDSIDG</sequence>
<protein>
    <recommendedName>
        <fullName evidence="7">Hydroxymethylpyrimidine/phosphomethylpyrimidine kinase</fullName>
        <ecNumber evidence="5">2.7.1.49</ecNumber>
        <ecNumber evidence="6">2.7.4.7</ecNumber>
    </recommendedName>
    <alternativeName>
        <fullName evidence="10">Hydroxymethylpyrimidine kinase</fullName>
    </alternativeName>
    <alternativeName>
        <fullName evidence="11">Hydroxymethylpyrimidine phosphate kinase</fullName>
    </alternativeName>
</protein>
<evidence type="ECO:0000256" key="1">
    <source>
        <dbReference type="ARBA" id="ARBA00000151"/>
    </source>
</evidence>
<accession>C7XWB9</accession>
<evidence type="ECO:0000256" key="7">
    <source>
        <dbReference type="ARBA" id="ARBA00019161"/>
    </source>
</evidence>
<dbReference type="Proteomes" id="UP000003987">
    <property type="component" value="Unassembled WGS sequence"/>
</dbReference>
<dbReference type="eggNOG" id="COG0351">
    <property type="taxonomic scope" value="Bacteria"/>
</dbReference>
<dbReference type="OrthoDB" id="9810880at2"/>
<dbReference type="Gene3D" id="3.40.1190.20">
    <property type="match status" value="1"/>
</dbReference>
<dbReference type="Pfam" id="PF08543">
    <property type="entry name" value="Phos_pyr_kin"/>
    <property type="match status" value="1"/>
</dbReference>
<keyword evidence="13" id="KW-0418">Kinase</keyword>
<proteinExistence type="inferred from homology"/>
<organism evidence="13 14">
    <name type="scientific">Limosilactobacillus coleohominis 101-4-CHN</name>
    <dbReference type="NCBI Taxonomy" id="575594"/>
    <lineage>
        <taxon>Bacteria</taxon>
        <taxon>Bacillati</taxon>
        <taxon>Bacillota</taxon>
        <taxon>Bacilli</taxon>
        <taxon>Lactobacillales</taxon>
        <taxon>Lactobacillaceae</taxon>
        <taxon>Limosilactobacillus</taxon>
    </lineage>
</organism>
<evidence type="ECO:0000256" key="6">
    <source>
        <dbReference type="ARBA" id="ARBA00012963"/>
    </source>
</evidence>
<dbReference type="GO" id="GO:0008902">
    <property type="term" value="F:hydroxymethylpyrimidine kinase activity"/>
    <property type="evidence" value="ECO:0007669"/>
    <property type="project" value="UniProtKB-EC"/>
</dbReference>
<feature type="domain" description="Pyridoxamine kinase/Phosphomethylpyrimidine kinase" evidence="12">
    <location>
        <begin position="11"/>
        <end position="256"/>
    </location>
</feature>
<dbReference type="PANTHER" id="PTHR20858">
    <property type="entry name" value="PHOSPHOMETHYLPYRIMIDINE KINASE"/>
    <property type="match status" value="1"/>
</dbReference>
<dbReference type="InterPro" id="IPR004399">
    <property type="entry name" value="HMP/HMP-P_kinase_dom"/>
</dbReference>
<evidence type="ECO:0000256" key="2">
    <source>
        <dbReference type="ARBA" id="ARBA00000565"/>
    </source>
</evidence>
<comment type="pathway">
    <text evidence="9">Cofactor biosynthesis; thiamine diphosphate biosynthesis; 4-amino-2-methyl-5-diphosphomethylpyrimidine from 5-amino-1-(5-phospho-D-ribosyl)imidazole: step 2/3.</text>
</comment>
<keyword evidence="13" id="KW-0808">Transferase</keyword>
<evidence type="ECO:0000259" key="12">
    <source>
        <dbReference type="Pfam" id="PF08543"/>
    </source>
</evidence>
<dbReference type="STRING" id="575594.HMPREF0501_01184"/>
<dbReference type="PANTHER" id="PTHR20858:SF17">
    <property type="entry name" value="HYDROXYMETHYLPYRIMIDINE_PHOSPHOMETHYLPYRIMIDINE KINASE THI20-RELATED"/>
    <property type="match status" value="1"/>
</dbReference>
<dbReference type="NCBIfam" id="TIGR00097">
    <property type="entry name" value="HMP-P_kinase"/>
    <property type="match status" value="1"/>
</dbReference>
<comment type="pathway">
    <text evidence="3">Cofactor biosynthesis; thiamine diphosphate biosynthesis; 4-amino-2-methyl-5-diphosphomethylpyrimidine from 5-amino-1-(5-phospho-D-ribosyl)imidazole: step 3/3.</text>
</comment>
<dbReference type="HOGENOM" id="CLU_020520_0_0_9"/>
<dbReference type="EC" id="2.7.1.49" evidence="5"/>
<evidence type="ECO:0000256" key="5">
    <source>
        <dbReference type="ARBA" id="ARBA00012135"/>
    </source>
</evidence>
<dbReference type="SUPFAM" id="SSF53613">
    <property type="entry name" value="Ribokinase-like"/>
    <property type="match status" value="1"/>
</dbReference>
<keyword evidence="14" id="KW-1185">Reference proteome</keyword>
<dbReference type="RefSeq" id="WP_006917053.1">
    <property type="nucleotide sequence ID" value="NZ_GG698804.1"/>
</dbReference>
<dbReference type="GO" id="GO:0009228">
    <property type="term" value="P:thiamine biosynthetic process"/>
    <property type="evidence" value="ECO:0007669"/>
    <property type="project" value="UniProtKB-KW"/>
</dbReference>
<evidence type="ECO:0000313" key="14">
    <source>
        <dbReference type="Proteomes" id="UP000003987"/>
    </source>
</evidence>
<evidence type="ECO:0000256" key="8">
    <source>
        <dbReference type="ARBA" id="ARBA00022977"/>
    </source>
</evidence>